<evidence type="ECO:0000313" key="2">
    <source>
        <dbReference type="Proteomes" id="UP000259328"/>
    </source>
</evidence>
<dbReference type="Proteomes" id="UP000259328">
    <property type="component" value="Chromosome"/>
</dbReference>
<dbReference type="AlphaFoldDB" id="A0A3B0PHI7"/>
<proteinExistence type="predicted"/>
<dbReference type="Gene3D" id="1.10.3210.10">
    <property type="entry name" value="Hypothetical protein af1432"/>
    <property type="match status" value="1"/>
</dbReference>
<dbReference type="GO" id="GO:0016779">
    <property type="term" value="F:nucleotidyltransferase activity"/>
    <property type="evidence" value="ECO:0007669"/>
    <property type="project" value="UniProtKB-KW"/>
</dbReference>
<name>A0A3B0PHI7_MYCSY</name>
<keyword evidence="1" id="KW-0808">Transferase</keyword>
<reference evidence="2" key="1">
    <citation type="submission" date="2018-06" db="EMBL/GenBank/DDBJ databases">
        <authorList>
            <consortium name="Pathogen Informatics"/>
        </authorList>
    </citation>
    <scope>NUCLEOTIDE SEQUENCE [LARGE SCALE GENOMIC DNA]</scope>
    <source>
        <strain evidence="2">NCTC10124</strain>
    </source>
</reference>
<protein>
    <submittedName>
        <fullName evidence="1">Putative nicotinate-nucleotide adenylyltransferase</fullName>
    </submittedName>
</protein>
<dbReference type="SUPFAM" id="SSF109604">
    <property type="entry name" value="HD-domain/PDEase-like"/>
    <property type="match status" value="1"/>
</dbReference>
<accession>A0A3B0PHI7</accession>
<dbReference type="EMBL" id="LS991953">
    <property type="protein sequence ID" value="SYV92914.1"/>
    <property type="molecule type" value="Genomic_DNA"/>
</dbReference>
<gene>
    <name evidence="1" type="ORF">NCTC10124_00642</name>
</gene>
<sequence length="86" mass="10125">MHAVRIHTNLDDRSKQKISLFDKVIFVSDKICQGRKFAGVQKLRKIVFENFEEGFKEVIKHVIKFNEDKGVVFSDRQIKIYEGLLK</sequence>
<keyword evidence="1" id="KW-0548">Nucleotidyltransferase</keyword>
<organism evidence="1 2">
    <name type="scientific">Mycoplasmopsis synoviae</name>
    <name type="common">Mycoplasma synoviae</name>
    <dbReference type="NCBI Taxonomy" id="2109"/>
    <lineage>
        <taxon>Bacteria</taxon>
        <taxon>Bacillati</taxon>
        <taxon>Mycoplasmatota</taxon>
        <taxon>Mycoplasmoidales</taxon>
        <taxon>Metamycoplasmataceae</taxon>
        <taxon>Mycoplasmopsis</taxon>
    </lineage>
</organism>
<evidence type="ECO:0000313" key="1">
    <source>
        <dbReference type="EMBL" id="SYV92914.1"/>
    </source>
</evidence>